<evidence type="ECO:0000313" key="2">
    <source>
        <dbReference type="Proteomes" id="UP001311799"/>
    </source>
</evidence>
<sequence>MEFWNDNCSEKVSRRAFIQSRSNDEVKEILNYSCHEDSNKRQTYTNSRYDLSSEKIYEAFNSDENQKMMKRNLNGKKYFSHEENIIKGQAVLKRDLVFDTSAGCCVPLYTRKAGCARMKLDIIDYGRAENSVGFAGIINNVWPKGNLNKNVEIKKNFSQHFVGSSTNIIGEVKGDLSLKYERGSRTPKVNISSMNFEGNYCMPGKESSDEVFRKIRHSHGESCNGSHLAFKNGFLTSKS</sequence>
<gene>
    <name evidence="1" type="ORF">RS030_203073</name>
</gene>
<accession>A0AAV9XXM8</accession>
<reference evidence="1 2" key="1">
    <citation type="submission" date="2023-10" db="EMBL/GenBank/DDBJ databases">
        <title>Comparative genomics analysis reveals potential genetic determinants of host preference in Cryptosporidium xiaoi.</title>
        <authorList>
            <person name="Xiao L."/>
            <person name="Li J."/>
        </authorList>
    </citation>
    <scope>NUCLEOTIDE SEQUENCE [LARGE SCALE GENOMIC DNA]</scope>
    <source>
        <strain evidence="1 2">52996</strain>
    </source>
</reference>
<dbReference type="EMBL" id="JAWDEY010000012">
    <property type="protein sequence ID" value="KAK6589451.1"/>
    <property type="molecule type" value="Genomic_DNA"/>
</dbReference>
<organism evidence="1 2">
    <name type="scientific">Cryptosporidium xiaoi</name>
    <dbReference type="NCBI Taxonomy" id="659607"/>
    <lineage>
        <taxon>Eukaryota</taxon>
        <taxon>Sar</taxon>
        <taxon>Alveolata</taxon>
        <taxon>Apicomplexa</taxon>
        <taxon>Conoidasida</taxon>
        <taxon>Coccidia</taxon>
        <taxon>Eucoccidiorida</taxon>
        <taxon>Eimeriorina</taxon>
        <taxon>Cryptosporidiidae</taxon>
        <taxon>Cryptosporidium</taxon>
    </lineage>
</organism>
<proteinExistence type="predicted"/>
<keyword evidence="2" id="KW-1185">Reference proteome</keyword>
<dbReference type="Proteomes" id="UP001311799">
    <property type="component" value="Unassembled WGS sequence"/>
</dbReference>
<name>A0AAV9XXM8_9CRYT</name>
<dbReference type="AlphaFoldDB" id="A0AAV9XXM8"/>
<evidence type="ECO:0000313" key="1">
    <source>
        <dbReference type="EMBL" id="KAK6589451.1"/>
    </source>
</evidence>
<protein>
    <submittedName>
        <fullName evidence="1">Uncharacterized protein</fullName>
    </submittedName>
</protein>
<comment type="caution">
    <text evidence="1">The sequence shown here is derived from an EMBL/GenBank/DDBJ whole genome shotgun (WGS) entry which is preliminary data.</text>
</comment>